<dbReference type="GO" id="GO:0004740">
    <property type="term" value="F:pyruvate dehydrogenase (acetyl-transferring) kinase activity"/>
    <property type="evidence" value="ECO:0007669"/>
    <property type="project" value="UniProtKB-EC"/>
</dbReference>
<sequence length="186" mass="21860">MYLTRRLFGQLIGSFARKLDHYSQFQPSPLSIQRYLDFGRHGTAQTSYLFLKKEMLVRLANIMQEISLLPRNLPNMPSVKVVSGWYRESFEDLLKFEDCPPTTENISRLNDQLQIILKRHVHVVETMAEGLIELKETEGVDAVFERGIQYFLDRFYINRISIRMLQNQHQNKPTVLWSIGQTDCLH</sequence>
<dbReference type="GO" id="GO:0005759">
    <property type="term" value="C:mitochondrial matrix"/>
    <property type="evidence" value="ECO:0007669"/>
    <property type="project" value="UniProtKB-SubCell"/>
</dbReference>
<dbReference type="InterPro" id="IPR036784">
    <property type="entry name" value="AK/P_DHK_N_sf"/>
</dbReference>
<dbReference type="EC" id="2.7.11.-" evidence="6"/>
<keyword evidence="1 6" id="KW-0808">Transferase</keyword>
<dbReference type="InterPro" id="IPR039028">
    <property type="entry name" value="BCKD/PDK"/>
</dbReference>
<comment type="caution">
    <text evidence="8">The sequence shown here is derived from an EMBL/GenBank/DDBJ whole genome shotgun (WGS) entry which is preliminary data.</text>
</comment>
<comment type="subcellular location">
    <subcellularLocation>
        <location evidence="6">Mitochondrion matrix</location>
    </subcellularLocation>
</comment>
<comment type="catalytic activity">
    <reaction evidence="5">
        <text>L-seryl-[pyruvate dehydrogenase E1 alpha subunit] + ATP = O-phospho-L-seryl-[pyruvate dehydrogenase E1 alpha subunit] + ADP + H(+)</text>
        <dbReference type="Rhea" id="RHEA:23052"/>
        <dbReference type="Rhea" id="RHEA-COMP:13689"/>
        <dbReference type="Rhea" id="RHEA-COMP:13690"/>
        <dbReference type="ChEBI" id="CHEBI:15378"/>
        <dbReference type="ChEBI" id="CHEBI:29999"/>
        <dbReference type="ChEBI" id="CHEBI:30616"/>
        <dbReference type="ChEBI" id="CHEBI:83421"/>
        <dbReference type="ChEBI" id="CHEBI:456216"/>
        <dbReference type="EC" id="2.7.11.2"/>
    </reaction>
</comment>
<proteinExistence type="inferred from homology"/>
<protein>
    <recommendedName>
        <fullName evidence="6">Protein-serine/threonine kinase</fullName>
        <ecNumber evidence="6">2.7.11.-</ecNumber>
    </recommendedName>
</protein>
<keyword evidence="6" id="KW-0496">Mitochondrion</keyword>
<dbReference type="Gene3D" id="1.20.140.20">
    <property type="entry name" value="Alpha-ketoacid/pyruvate dehydrogenase kinase, N-terminal domain"/>
    <property type="match status" value="1"/>
</dbReference>
<dbReference type="GO" id="GO:0005524">
    <property type="term" value="F:ATP binding"/>
    <property type="evidence" value="ECO:0007669"/>
    <property type="project" value="UniProtKB-UniRule"/>
</dbReference>
<evidence type="ECO:0000313" key="9">
    <source>
        <dbReference type="Proteomes" id="UP001608902"/>
    </source>
</evidence>
<dbReference type="SUPFAM" id="SSF69012">
    <property type="entry name" value="alpha-ketoacid dehydrogenase kinase, N-terminal domain"/>
    <property type="match status" value="1"/>
</dbReference>
<name>A0ABD6EEM5_9BILA</name>
<reference evidence="8 9" key="1">
    <citation type="submission" date="2024-08" db="EMBL/GenBank/DDBJ databases">
        <title>Gnathostoma spinigerum genome.</title>
        <authorList>
            <person name="Gonzalez-Bertolin B."/>
            <person name="Monzon S."/>
            <person name="Zaballos A."/>
            <person name="Jimenez P."/>
            <person name="Dekumyoy P."/>
            <person name="Varona S."/>
            <person name="Cuesta I."/>
            <person name="Sumanam S."/>
            <person name="Adisakwattana P."/>
            <person name="Gasser R.B."/>
            <person name="Hernandez-Gonzalez A."/>
            <person name="Young N.D."/>
            <person name="Perteguer M.J."/>
        </authorList>
    </citation>
    <scope>NUCLEOTIDE SEQUENCE [LARGE SCALE GENOMIC DNA]</scope>
    <source>
        <strain evidence="8">AL3</strain>
        <tissue evidence="8">Liver</tissue>
    </source>
</reference>
<dbReference type="AlphaFoldDB" id="A0ABD6EEM5"/>
<evidence type="ECO:0000259" key="7">
    <source>
        <dbReference type="Pfam" id="PF10436"/>
    </source>
</evidence>
<dbReference type="InterPro" id="IPR018955">
    <property type="entry name" value="BCDHK/PDK_N"/>
</dbReference>
<organism evidence="8 9">
    <name type="scientific">Gnathostoma spinigerum</name>
    <dbReference type="NCBI Taxonomy" id="75299"/>
    <lineage>
        <taxon>Eukaryota</taxon>
        <taxon>Metazoa</taxon>
        <taxon>Ecdysozoa</taxon>
        <taxon>Nematoda</taxon>
        <taxon>Chromadorea</taxon>
        <taxon>Rhabditida</taxon>
        <taxon>Spirurina</taxon>
        <taxon>Gnathostomatomorpha</taxon>
        <taxon>Gnathostomatoidea</taxon>
        <taxon>Gnathostomatidae</taxon>
        <taxon>Gnathostoma</taxon>
    </lineage>
</organism>
<keyword evidence="3 6" id="KW-0418">Kinase</keyword>
<accession>A0ABD6EEM5</accession>
<keyword evidence="2 6" id="KW-0547">Nucleotide-binding</keyword>
<evidence type="ECO:0000256" key="3">
    <source>
        <dbReference type="ARBA" id="ARBA00022777"/>
    </source>
</evidence>
<evidence type="ECO:0000256" key="2">
    <source>
        <dbReference type="ARBA" id="ARBA00022741"/>
    </source>
</evidence>
<evidence type="ECO:0000256" key="5">
    <source>
        <dbReference type="ARBA" id="ARBA00048201"/>
    </source>
</evidence>
<comment type="similarity">
    <text evidence="6">Belongs to the PDK/BCKDK protein kinase family.</text>
</comment>
<evidence type="ECO:0000313" key="8">
    <source>
        <dbReference type="EMBL" id="MFH4977727.1"/>
    </source>
</evidence>
<keyword evidence="9" id="KW-1185">Reference proteome</keyword>
<dbReference type="PANTHER" id="PTHR11947">
    <property type="entry name" value="PYRUVATE DEHYDROGENASE KINASE"/>
    <property type="match status" value="1"/>
</dbReference>
<dbReference type="PANTHER" id="PTHR11947:SF3">
    <property type="entry name" value="[PYRUVATE DEHYDROGENASE (ACETYL-TRANSFERRING)] KINASE, MITOCHONDRIAL"/>
    <property type="match status" value="1"/>
</dbReference>
<dbReference type="EMBL" id="JBGFUD010002560">
    <property type="protein sequence ID" value="MFH4977727.1"/>
    <property type="molecule type" value="Genomic_DNA"/>
</dbReference>
<dbReference type="Pfam" id="PF10436">
    <property type="entry name" value="BCDHK_Adom3"/>
    <property type="match status" value="1"/>
</dbReference>
<dbReference type="Proteomes" id="UP001608902">
    <property type="component" value="Unassembled WGS sequence"/>
</dbReference>
<feature type="domain" description="Branched-chain alpha-ketoacid dehydrogenase kinase/Pyruvate dehydrogenase kinase N-terminal" evidence="7">
    <location>
        <begin position="29"/>
        <end position="169"/>
    </location>
</feature>
<keyword evidence="4 6" id="KW-0067">ATP-binding</keyword>
<evidence type="ECO:0000256" key="1">
    <source>
        <dbReference type="ARBA" id="ARBA00022679"/>
    </source>
</evidence>
<evidence type="ECO:0000256" key="6">
    <source>
        <dbReference type="RuleBase" id="RU366032"/>
    </source>
</evidence>
<gene>
    <name evidence="8" type="ORF">AB6A40_004436</name>
</gene>
<evidence type="ECO:0000256" key="4">
    <source>
        <dbReference type="ARBA" id="ARBA00022840"/>
    </source>
</evidence>